<dbReference type="InterPro" id="IPR036420">
    <property type="entry name" value="BRCT_dom_sf"/>
</dbReference>
<accession>A0A0Q3R2U8</accession>
<dbReference type="STRING" id="4555.A0A0Q3R2U8"/>
<dbReference type="FunFam" id="3.40.50.10190:FF:000061">
    <property type="entry name" value="Transcription coactivator"/>
    <property type="match status" value="1"/>
</dbReference>
<dbReference type="PROSITE" id="PS50172">
    <property type="entry name" value="BRCT"/>
    <property type="match status" value="1"/>
</dbReference>
<dbReference type="SMART" id="SM00292">
    <property type="entry name" value="BRCT"/>
    <property type="match status" value="1"/>
</dbReference>
<dbReference type="Pfam" id="PF12738">
    <property type="entry name" value="PTCB-BRCT"/>
    <property type="match status" value="1"/>
</dbReference>
<reference evidence="4" key="1">
    <citation type="journal article" date="2012" name="Nat. Biotechnol.">
        <title>Reference genome sequence of the model plant Setaria.</title>
        <authorList>
            <person name="Bennetzen J.L."/>
            <person name="Schmutz J."/>
            <person name="Wang H."/>
            <person name="Percifield R."/>
            <person name="Hawkins J."/>
            <person name="Pontaroli A.C."/>
            <person name="Estep M."/>
            <person name="Feng L."/>
            <person name="Vaughn J.N."/>
            <person name="Grimwood J."/>
            <person name="Jenkins J."/>
            <person name="Barry K."/>
            <person name="Lindquist E."/>
            <person name="Hellsten U."/>
            <person name="Deshpande S."/>
            <person name="Wang X."/>
            <person name="Wu X."/>
            <person name="Mitros T."/>
            <person name="Triplett J."/>
            <person name="Yang X."/>
            <person name="Ye C.Y."/>
            <person name="Mauro-Herrera M."/>
            <person name="Wang L."/>
            <person name="Li P."/>
            <person name="Sharma M."/>
            <person name="Sharma R."/>
            <person name="Ronald P.C."/>
            <person name="Panaud O."/>
            <person name="Kellogg E.A."/>
            <person name="Brutnell T.P."/>
            <person name="Doust A.N."/>
            <person name="Tuskan G.A."/>
            <person name="Rokhsar D."/>
            <person name="Devos K.M."/>
        </authorList>
    </citation>
    <scope>NUCLEOTIDE SEQUENCE [LARGE SCALE GENOMIC DNA]</scope>
    <source>
        <strain evidence="4">cv. Yugu1</strain>
    </source>
</reference>
<protein>
    <recommendedName>
        <fullName evidence="2">BRCT domain-containing protein</fullName>
    </recommendedName>
</protein>
<proteinExistence type="predicted"/>
<evidence type="ECO:0000256" key="1">
    <source>
        <dbReference type="ARBA" id="ARBA00022737"/>
    </source>
</evidence>
<keyword evidence="4" id="KW-1185">Reference proteome</keyword>
<dbReference type="ExpressionAtlas" id="A0A0Q3R2U8">
    <property type="expression patterns" value="baseline"/>
</dbReference>
<evidence type="ECO:0000259" key="2">
    <source>
        <dbReference type="PROSITE" id="PS50172"/>
    </source>
</evidence>
<organism evidence="3 4">
    <name type="scientific">Setaria italica</name>
    <name type="common">Foxtail millet</name>
    <name type="synonym">Panicum italicum</name>
    <dbReference type="NCBI Taxonomy" id="4555"/>
    <lineage>
        <taxon>Eukaryota</taxon>
        <taxon>Viridiplantae</taxon>
        <taxon>Streptophyta</taxon>
        <taxon>Embryophyta</taxon>
        <taxon>Tracheophyta</taxon>
        <taxon>Spermatophyta</taxon>
        <taxon>Magnoliopsida</taxon>
        <taxon>Liliopsida</taxon>
        <taxon>Poales</taxon>
        <taxon>Poaceae</taxon>
        <taxon>PACMAD clade</taxon>
        <taxon>Panicoideae</taxon>
        <taxon>Panicodae</taxon>
        <taxon>Paniceae</taxon>
        <taxon>Cenchrinae</taxon>
        <taxon>Setaria</taxon>
    </lineage>
</organism>
<dbReference type="InParanoid" id="A0A0Q3R2U8"/>
<evidence type="ECO:0000313" key="4">
    <source>
        <dbReference type="Proteomes" id="UP000004995"/>
    </source>
</evidence>
<keyword evidence="1" id="KW-0677">Repeat</keyword>
<dbReference type="AlphaFoldDB" id="A0A0Q3R2U8"/>
<dbReference type="InterPro" id="IPR001357">
    <property type="entry name" value="BRCT_dom"/>
</dbReference>
<dbReference type="Gramene" id="KQK93916">
    <property type="protein sequence ID" value="KQK93916"/>
    <property type="gene ID" value="SETIT_0259141mg"/>
</dbReference>
<dbReference type="EMBL" id="AGNK02004715">
    <property type="status" value="NOT_ANNOTATED_CDS"/>
    <property type="molecule type" value="Genomic_DNA"/>
</dbReference>
<dbReference type="PANTHER" id="PTHR13561:SF20">
    <property type="entry name" value="DNA TOPOISOMERASE 2-BINDING PROTEIN 1"/>
    <property type="match status" value="1"/>
</dbReference>
<evidence type="ECO:0000313" key="3">
    <source>
        <dbReference type="EnsemblPlants" id="KQK93916"/>
    </source>
</evidence>
<name>A0A0Q3R2U8_SETIT</name>
<sequence length="173" mass="18753">MTPSYSSGPAGPPGGRRAATFAGASVFLSRNLVAPEVFDAVHDALRLNGANVLLCADPGRTGPSDFHVISSSSHCILSCAKERRFLPKQSYTCCLAMDGVKILCSGFEKDEKAKIEELVTAMGGLLQSKSSVDVNFVIVKDVMAAKYKYAVNNLKKPVVTMNWLEQCWIEHRV</sequence>
<dbReference type="Proteomes" id="UP000004995">
    <property type="component" value="Unassembled WGS sequence"/>
</dbReference>
<dbReference type="EnsemblPlants" id="KQK93916">
    <property type="protein sequence ID" value="KQK93916"/>
    <property type="gene ID" value="SETIT_0259141mg"/>
</dbReference>
<dbReference type="CDD" id="cd00027">
    <property type="entry name" value="BRCT"/>
    <property type="match status" value="1"/>
</dbReference>
<feature type="domain" description="BRCT" evidence="2">
    <location>
        <begin position="97"/>
        <end position="173"/>
    </location>
</feature>
<dbReference type="PANTHER" id="PTHR13561">
    <property type="entry name" value="DNA REPLICATION REGULATOR DPB11-RELATED"/>
    <property type="match status" value="1"/>
</dbReference>
<dbReference type="SUPFAM" id="SSF52113">
    <property type="entry name" value="BRCT domain"/>
    <property type="match status" value="1"/>
</dbReference>
<dbReference type="Gene3D" id="3.40.50.10190">
    <property type="entry name" value="BRCT domain"/>
    <property type="match status" value="1"/>
</dbReference>
<reference evidence="3" key="2">
    <citation type="submission" date="2018-08" db="UniProtKB">
        <authorList>
            <consortium name="EnsemblPlants"/>
        </authorList>
    </citation>
    <scope>IDENTIFICATION</scope>
    <source>
        <strain evidence="3">Yugu1</strain>
    </source>
</reference>